<dbReference type="InterPro" id="IPR036388">
    <property type="entry name" value="WH-like_DNA-bd_sf"/>
</dbReference>
<organism evidence="2 3">
    <name type="scientific">Actinokineospora guangxiensis</name>
    <dbReference type="NCBI Taxonomy" id="1490288"/>
    <lineage>
        <taxon>Bacteria</taxon>
        <taxon>Bacillati</taxon>
        <taxon>Actinomycetota</taxon>
        <taxon>Actinomycetes</taxon>
        <taxon>Pseudonocardiales</taxon>
        <taxon>Pseudonocardiaceae</taxon>
        <taxon>Actinokineospora</taxon>
    </lineage>
</organism>
<name>A0ABW0EPR3_9PSEU</name>
<evidence type="ECO:0000313" key="2">
    <source>
        <dbReference type="EMBL" id="MFC5287510.1"/>
    </source>
</evidence>
<evidence type="ECO:0000313" key="3">
    <source>
        <dbReference type="Proteomes" id="UP001596157"/>
    </source>
</evidence>
<dbReference type="EMBL" id="JBHSKF010000004">
    <property type="protein sequence ID" value="MFC5287510.1"/>
    <property type="molecule type" value="Genomic_DNA"/>
</dbReference>
<dbReference type="InterPro" id="IPR000835">
    <property type="entry name" value="HTH_MarR-typ"/>
</dbReference>
<gene>
    <name evidence="2" type="ORF">ACFPM7_10650</name>
</gene>
<dbReference type="InterPro" id="IPR036390">
    <property type="entry name" value="WH_DNA-bd_sf"/>
</dbReference>
<dbReference type="Pfam" id="PF12802">
    <property type="entry name" value="MarR_2"/>
    <property type="match status" value="1"/>
</dbReference>
<evidence type="ECO:0000259" key="1">
    <source>
        <dbReference type="Pfam" id="PF12802"/>
    </source>
</evidence>
<dbReference type="Proteomes" id="UP001596157">
    <property type="component" value="Unassembled WGS sequence"/>
</dbReference>
<proteinExistence type="predicted"/>
<dbReference type="Gene3D" id="1.10.10.10">
    <property type="entry name" value="Winged helix-like DNA-binding domain superfamily/Winged helix DNA-binding domain"/>
    <property type="match status" value="1"/>
</dbReference>
<protein>
    <submittedName>
        <fullName evidence="2">MarR family winged helix-turn-helix transcriptional regulator</fullName>
    </submittedName>
</protein>
<reference evidence="3" key="1">
    <citation type="journal article" date="2019" name="Int. J. Syst. Evol. Microbiol.">
        <title>The Global Catalogue of Microorganisms (GCM) 10K type strain sequencing project: providing services to taxonomists for standard genome sequencing and annotation.</title>
        <authorList>
            <consortium name="The Broad Institute Genomics Platform"/>
            <consortium name="The Broad Institute Genome Sequencing Center for Infectious Disease"/>
            <person name="Wu L."/>
            <person name="Ma J."/>
        </authorList>
    </citation>
    <scope>NUCLEOTIDE SEQUENCE [LARGE SCALE GENOMIC DNA]</scope>
    <source>
        <strain evidence="3">CCUG 59778</strain>
    </source>
</reference>
<dbReference type="RefSeq" id="WP_378247213.1">
    <property type="nucleotide sequence ID" value="NZ_JBHSKF010000004.1"/>
</dbReference>
<accession>A0ABW0EPR3</accession>
<sequence>MSPGTPGYGPELLGTRLRSLLDRLDTAVAGVYDDLGLEWFRIRFTAYLRVLADGPRSIKDLATAVGVTHSAASQTVALMVRDGLVSLEPGQDARERIAALTPAAERLLPVLHAEWAATASAARELEAELSGPLSALVDEMIAALDRRPMRERIAEADPGLLSRWEPIARDASRRRS</sequence>
<keyword evidence="3" id="KW-1185">Reference proteome</keyword>
<feature type="domain" description="HTH marR-type" evidence="1">
    <location>
        <begin position="47"/>
        <end position="94"/>
    </location>
</feature>
<comment type="caution">
    <text evidence="2">The sequence shown here is derived from an EMBL/GenBank/DDBJ whole genome shotgun (WGS) entry which is preliminary data.</text>
</comment>
<dbReference type="SUPFAM" id="SSF46785">
    <property type="entry name" value="Winged helix' DNA-binding domain"/>
    <property type="match status" value="1"/>
</dbReference>